<dbReference type="AlphaFoldDB" id="A0A1M6NWX0"/>
<dbReference type="PANTHER" id="PTHR43798">
    <property type="entry name" value="MONOACYLGLYCEROL LIPASE"/>
    <property type="match status" value="1"/>
</dbReference>
<dbReference type="InterPro" id="IPR029058">
    <property type="entry name" value="AB_hydrolase_fold"/>
</dbReference>
<dbReference type="EMBL" id="FRAA01000002">
    <property type="protein sequence ID" value="SHK00131.1"/>
    <property type="molecule type" value="Genomic_DNA"/>
</dbReference>
<dbReference type="InterPro" id="IPR050266">
    <property type="entry name" value="AB_hydrolase_sf"/>
</dbReference>
<dbReference type="Gene3D" id="3.40.50.1820">
    <property type="entry name" value="alpha/beta hydrolase"/>
    <property type="match status" value="1"/>
</dbReference>
<dbReference type="Proteomes" id="UP000184474">
    <property type="component" value="Unassembled WGS sequence"/>
</dbReference>
<sequence length="254" mass="28151">MNIKISGSGTSIVFLHGYCETHAIWKDYAEALSEHYEIALVDLPGHGSSSLTIEDFSIDDIADLVHEELSMNGIDEYFVIGHSLGGYVALSLADNYADSILGFGLFSSSTYADDEEKKKVRDKVKEYILDHGVESFMNSFVDGLFAPENRQRLANEIEEIKQAACKTPAKSVIGYAMAMKHRPDRTSILATSDTPVFVIAGERDMAVRLETSQQMIDLIPQGDSIILPKAGHNGFLENKIESIDFIKSFINQYL</sequence>
<feature type="domain" description="AB hydrolase-1" evidence="1">
    <location>
        <begin position="11"/>
        <end position="238"/>
    </location>
</feature>
<dbReference type="SUPFAM" id="SSF53474">
    <property type="entry name" value="alpha/beta-Hydrolases"/>
    <property type="match status" value="1"/>
</dbReference>
<protein>
    <submittedName>
        <fullName evidence="2">Pimeloyl-ACP methyl ester carboxylesterase</fullName>
    </submittedName>
</protein>
<evidence type="ECO:0000313" key="2">
    <source>
        <dbReference type="EMBL" id="SHK00131.1"/>
    </source>
</evidence>
<accession>A0A1M6NWX0</accession>
<dbReference type="InterPro" id="IPR000073">
    <property type="entry name" value="AB_hydrolase_1"/>
</dbReference>
<proteinExistence type="predicted"/>
<dbReference type="Pfam" id="PF00561">
    <property type="entry name" value="Abhydrolase_1"/>
    <property type="match status" value="1"/>
</dbReference>
<reference evidence="3" key="1">
    <citation type="submission" date="2016-11" db="EMBL/GenBank/DDBJ databases">
        <authorList>
            <person name="Varghese N."/>
            <person name="Submissions S."/>
        </authorList>
    </citation>
    <scope>NUCLEOTIDE SEQUENCE [LARGE SCALE GENOMIC DNA]</scope>
    <source>
        <strain evidence="3">DSM 26134</strain>
    </source>
</reference>
<dbReference type="RefSeq" id="WP_073121448.1">
    <property type="nucleotide sequence ID" value="NZ_FRAA01000002.1"/>
</dbReference>
<keyword evidence="3" id="KW-1185">Reference proteome</keyword>
<gene>
    <name evidence="2" type="ORF">SAMN04488028_102445</name>
</gene>
<organism evidence="2 3">
    <name type="scientific">Reichenbachiella agariperforans</name>
    <dbReference type="NCBI Taxonomy" id="156994"/>
    <lineage>
        <taxon>Bacteria</taxon>
        <taxon>Pseudomonadati</taxon>
        <taxon>Bacteroidota</taxon>
        <taxon>Cytophagia</taxon>
        <taxon>Cytophagales</taxon>
        <taxon>Reichenbachiellaceae</taxon>
        <taxon>Reichenbachiella</taxon>
    </lineage>
</organism>
<dbReference type="STRING" id="156994.SAMN04488028_102445"/>
<evidence type="ECO:0000313" key="3">
    <source>
        <dbReference type="Proteomes" id="UP000184474"/>
    </source>
</evidence>
<dbReference type="PRINTS" id="PR00111">
    <property type="entry name" value="ABHYDROLASE"/>
</dbReference>
<name>A0A1M6NWX0_REIAG</name>
<evidence type="ECO:0000259" key="1">
    <source>
        <dbReference type="Pfam" id="PF00561"/>
    </source>
</evidence>